<dbReference type="InterPro" id="IPR051740">
    <property type="entry name" value="DRBM-containing_protein"/>
</dbReference>
<dbReference type="GO" id="GO:0007281">
    <property type="term" value="P:germ cell development"/>
    <property type="evidence" value="ECO:0007669"/>
    <property type="project" value="TreeGrafter"/>
</dbReference>
<dbReference type="AlphaFoldDB" id="A0A183CMU3"/>
<dbReference type="GO" id="GO:0035418">
    <property type="term" value="P:protein localization to synapse"/>
    <property type="evidence" value="ECO:0007669"/>
    <property type="project" value="TreeGrafter"/>
</dbReference>
<evidence type="ECO:0000313" key="5">
    <source>
        <dbReference type="Proteomes" id="UP000050741"/>
    </source>
</evidence>
<feature type="domain" description="DRBM" evidence="4">
    <location>
        <begin position="145"/>
        <end position="214"/>
    </location>
</feature>
<dbReference type="WBParaSite" id="GPLIN_001420000">
    <property type="protein sequence ID" value="GPLIN_001420000"/>
    <property type="gene ID" value="GPLIN_001420000"/>
</dbReference>
<feature type="compositionally biased region" description="Polar residues" evidence="3">
    <location>
        <begin position="511"/>
        <end position="526"/>
    </location>
</feature>
<dbReference type="Gene3D" id="3.30.160.20">
    <property type="match status" value="2"/>
</dbReference>
<evidence type="ECO:0000313" key="6">
    <source>
        <dbReference type="WBParaSite" id="GPLIN_001420000"/>
    </source>
</evidence>
<dbReference type="SMART" id="SM00358">
    <property type="entry name" value="DSRM"/>
    <property type="match status" value="2"/>
</dbReference>
<sequence>MNVEFEMVAEFGEPHNRTYSVSVRLISPSSAASSSSMTTTMSLSSSEHGTNLGQNQREFVANGQGLSKKAAKQAACQKLLDQVKHLLELDPIQLASSVVRPTNGAVRRANSLGEAAVQKTEISSTKRKTIIKDKKMDPNYGSGVNPVSRLIQVMQVRGARDPVFQVIGEHGQNRHKEFTVSVQCMDEGLETGTGPNKKLAKRAAAEAMLAKIGYVKPMPQPGKSLLKKSAFTENVNNNMNNVNSSVSASPVKVPMPIIDVFVVPELDEDGWAKCPEVAAGQNLELAQMPTGMETFADVEQCFGDEQQPEKKQYSERMQSPINVPDDHRLTWVNPPLDVQQLEEDGCAAAVAVDDCDGDDADVDGQHRPAALCSADNSGSSPSELGSPLPDDDDDNMHTARRRRVTFSDTVRACPPPGATEAASIAPLKSELCTRPKRRLRPFSKDSQRMLSAEETKRLASAAALFLAWPSVEADKCGLTLINAPTTDGGTAVDDGELLAIALRTLNTGKQQQPLLDDSNTTTRTTQLNSLSPTPTNNNNMNLRPNSLNMAPANSLNHPMSTSIITPGNHLGLVPAANLNLTIMNMASANNMNMMAANCLPTNNMNLTSSNSLNMSGANSLNMTTTSNIMSRMLANNSNGLSVNGLNMSQSPMVPPSLPMFPVPPPPTIMPAHSSAASGLTFSMPNVQHKFAVMEAKQFLEKLACTYHFTVVYSDFPKAC</sequence>
<feature type="region of interest" description="Disordered" evidence="3">
    <location>
        <begin position="511"/>
        <end position="539"/>
    </location>
</feature>
<dbReference type="Pfam" id="PF00035">
    <property type="entry name" value="dsrm"/>
    <property type="match status" value="1"/>
</dbReference>
<dbReference type="GO" id="GO:0008298">
    <property type="term" value="P:intracellular mRNA localization"/>
    <property type="evidence" value="ECO:0007669"/>
    <property type="project" value="TreeGrafter"/>
</dbReference>
<reference evidence="5" key="2">
    <citation type="submission" date="2014-05" db="EMBL/GenBank/DDBJ databases">
        <title>The genome and life-stage specific transcriptomes of Globodera pallida elucidate key aspects of plant parasitism by a cyst nematode.</title>
        <authorList>
            <person name="Cotton J.A."/>
            <person name="Lilley C.J."/>
            <person name="Jones L.M."/>
            <person name="Kikuchi T."/>
            <person name="Reid A.J."/>
            <person name="Thorpe P."/>
            <person name="Tsai I.J."/>
            <person name="Beasley H."/>
            <person name="Blok V."/>
            <person name="Cock P.J.A."/>
            <person name="Van den Akker S.E."/>
            <person name="Holroyd N."/>
            <person name="Hunt M."/>
            <person name="Mantelin S."/>
            <person name="Naghra H."/>
            <person name="Pain A."/>
            <person name="Palomares-Rius J.E."/>
            <person name="Zarowiecki M."/>
            <person name="Berriman M."/>
            <person name="Jones J.T."/>
            <person name="Urwin P.E."/>
        </authorList>
    </citation>
    <scope>NUCLEOTIDE SEQUENCE [LARGE SCALE GENOMIC DNA]</scope>
    <source>
        <strain evidence="5">Lindley</strain>
    </source>
</reference>
<keyword evidence="5" id="KW-1185">Reference proteome</keyword>
<evidence type="ECO:0000259" key="4">
    <source>
        <dbReference type="PROSITE" id="PS50137"/>
    </source>
</evidence>
<dbReference type="GO" id="GO:0098964">
    <property type="term" value="P:anterograde dendritic transport of messenger ribonucleoprotein complex"/>
    <property type="evidence" value="ECO:0007669"/>
    <property type="project" value="TreeGrafter"/>
</dbReference>
<feature type="region of interest" description="Disordered" evidence="3">
    <location>
        <begin position="358"/>
        <end position="396"/>
    </location>
</feature>
<evidence type="ECO:0000256" key="1">
    <source>
        <dbReference type="ARBA" id="ARBA00022884"/>
    </source>
</evidence>
<feature type="domain" description="DRBM" evidence="4">
    <location>
        <begin position="1"/>
        <end position="85"/>
    </location>
</feature>
<accession>A0A183CMU3</accession>
<dbReference type="SUPFAM" id="SSF54768">
    <property type="entry name" value="dsRNA-binding domain-like"/>
    <property type="match status" value="2"/>
</dbReference>
<dbReference type="FunFam" id="3.30.160.20:FF:000007">
    <property type="entry name" value="Double-stranded RNA-binding protein Staufen homolog 1"/>
    <property type="match status" value="1"/>
</dbReference>
<reference evidence="6" key="3">
    <citation type="submission" date="2016-06" db="UniProtKB">
        <authorList>
            <consortium name="WormBaseParasite"/>
        </authorList>
    </citation>
    <scope>IDENTIFICATION</scope>
</reference>
<dbReference type="Proteomes" id="UP000050741">
    <property type="component" value="Unassembled WGS sequence"/>
</dbReference>
<reference evidence="5" key="1">
    <citation type="submission" date="2013-12" db="EMBL/GenBank/DDBJ databases">
        <authorList>
            <person name="Aslett M."/>
        </authorList>
    </citation>
    <scope>NUCLEOTIDE SEQUENCE [LARGE SCALE GENOMIC DNA]</scope>
    <source>
        <strain evidence="5">Lindley</strain>
    </source>
</reference>
<name>A0A183CMU3_GLOPA</name>
<dbReference type="InterPro" id="IPR014720">
    <property type="entry name" value="dsRBD_dom"/>
</dbReference>
<dbReference type="GO" id="GO:0032839">
    <property type="term" value="C:dendrite cytoplasm"/>
    <property type="evidence" value="ECO:0007669"/>
    <property type="project" value="GOC"/>
</dbReference>
<dbReference type="GO" id="GO:0005886">
    <property type="term" value="C:plasma membrane"/>
    <property type="evidence" value="ECO:0007669"/>
    <property type="project" value="TreeGrafter"/>
</dbReference>
<dbReference type="GO" id="GO:0003725">
    <property type="term" value="F:double-stranded RNA binding"/>
    <property type="evidence" value="ECO:0007669"/>
    <property type="project" value="TreeGrafter"/>
</dbReference>
<feature type="region of interest" description="Disordered" evidence="3">
    <location>
        <begin position="32"/>
        <end position="51"/>
    </location>
</feature>
<protein>
    <submittedName>
        <fullName evidence="6">DRBM domain-containing protein</fullName>
    </submittedName>
</protein>
<dbReference type="GO" id="GO:0043025">
    <property type="term" value="C:neuronal cell body"/>
    <property type="evidence" value="ECO:0007669"/>
    <property type="project" value="TreeGrafter"/>
</dbReference>
<proteinExistence type="predicted"/>
<dbReference type="GO" id="GO:0003729">
    <property type="term" value="F:mRNA binding"/>
    <property type="evidence" value="ECO:0007669"/>
    <property type="project" value="TreeGrafter"/>
</dbReference>
<organism evidence="5 6">
    <name type="scientific">Globodera pallida</name>
    <name type="common">Potato cyst nematode worm</name>
    <name type="synonym">Heterodera pallida</name>
    <dbReference type="NCBI Taxonomy" id="36090"/>
    <lineage>
        <taxon>Eukaryota</taxon>
        <taxon>Metazoa</taxon>
        <taxon>Ecdysozoa</taxon>
        <taxon>Nematoda</taxon>
        <taxon>Chromadorea</taxon>
        <taxon>Rhabditida</taxon>
        <taxon>Tylenchina</taxon>
        <taxon>Tylenchomorpha</taxon>
        <taxon>Tylenchoidea</taxon>
        <taxon>Heteroderidae</taxon>
        <taxon>Heteroderinae</taxon>
        <taxon>Globodera</taxon>
    </lineage>
</organism>
<dbReference type="CDD" id="cd19860">
    <property type="entry name" value="DSRM_STAU_rpt4"/>
    <property type="match status" value="1"/>
</dbReference>
<evidence type="ECO:0000256" key="2">
    <source>
        <dbReference type="PROSITE-ProRule" id="PRU00266"/>
    </source>
</evidence>
<dbReference type="PANTHER" id="PTHR46054:SF3">
    <property type="entry name" value="MATERNAL EFFECT PROTEIN STAUFEN"/>
    <property type="match status" value="1"/>
</dbReference>
<feature type="compositionally biased region" description="Low complexity" evidence="3">
    <location>
        <begin position="32"/>
        <end position="46"/>
    </location>
</feature>
<keyword evidence="1 2" id="KW-0694">RNA-binding</keyword>
<feature type="region of interest" description="Disordered" evidence="3">
    <location>
        <begin position="304"/>
        <end position="329"/>
    </location>
</feature>
<dbReference type="GO" id="GO:0010494">
    <property type="term" value="C:cytoplasmic stress granule"/>
    <property type="evidence" value="ECO:0007669"/>
    <property type="project" value="TreeGrafter"/>
</dbReference>
<dbReference type="PROSITE" id="PS50137">
    <property type="entry name" value="DS_RBD"/>
    <property type="match status" value="2"/>
</dbReference>
<dbReference type="PANTHER" id="PTHR46054">
    <property type="entry name" value="MATERNAL EFFECT PROTEIN STAUFEN"/>
    <property type="match status" value="1"/>
</dbReference>
<feature type="compositionally biased region" description="Low complexity" evidence="3">
    <location>
        <begin position="527"/>
        <end position="539"/>
    </location>
</feature>
<evidence type="ECO:0000256" key="3">
    <source>
        <dbReference type="SAM" id="MobiDB-lite"/>
    </source>
</evidence>
<feature type="compositionally biased region" description="Low complexity" evidence="3">
    <location>
        <begin position="375"/>
        <end position="388"/>
    </location>
</feature>